<evidence type="ECO:0000313" key="1">
    <source>
        <dbReference type="EMBL" id="TDE35286.1"/>
    </source>
</evidence>
<dbReference type="AlphaFoldDB" id="A0A4V2Z757"/>
<dbReference type="OrthoDB" id="7210741at2"/>
<organism evidence="1 2">
    <name type="scientific">Antarcticimicrobium sediminis</name>
    <dbReference type="NCBI Taxonomy" id="2546227"/>
    <lineage>
        <taxon>Bacteria</taxon>
        <taxon>Pseudomonadati</taxon>
        <taxon>Pseudomonadota</taxon>
        <taxon>Alphaproteobacteria</taxon>
        <taxon>Rhodobacterales</taxon>
        <taxon>Paracoccaceae</taxon>
        <taxon>Antarcticimicrobium</taxon>
    </lineage>
</organism>
<gene>
    <name evidence="1" type="ORF">E1B25_17955</name>
</gene>
<name>A0A4V2Z757_9RHOB</name>
<keyword evidence="2" id="KW-1185">Reference proteome</keyword>
<reference evidence="1 2" key="1">
    <citation type="submission" date="2019-03" db="EMBL/GenBank/DDBJ databases">
        <authorList>
            <person name="Zhang S."/>
        </authorList>
    </citation>
    <scope>NUCLEOTIDE SEQUENCE [LARGE SCALE GENOMIC DNA]</scope>
    <source>
        <strain evidence="1 2">S4J41</strain>
    </source>
</reference>
<evidence type="ECO:0008006" key="3">
    <source>
        <dbReference type="Google" id="ProtNLM"/>
    </source>
</evidence>
<protein>
    <recommendedName>
        <fullName evidence="3">DUF4238 domain-containing protein</fullName>
    </recommendedName>
</protein>
<sequence>MARGKNSKNHHWWPVGLQSYWADRAGDVSWIEPNGKIGKKRSVNRKIGFKIHGHTIFRGTVWESNFEGEFDIDNEVHKIIPALQEMKPFGRTPKEFFTLIKMLGKKNRSLRDMCKFYHLEEELHRNLLLLMHSLLIRSPGNRSRYEGYPKMIGLPPDEEIGKANMAQNYQIAKKLCQKGLISNQYFVLMHSPLKKFIFGDGSLDWLTSGLVANRINGRTLLPLTPHLCVYFCTPMSMRSTPNCASFRVAPWIVDWINDITQIYSKDRIFFHGKPPKIADSFRRRQFLEHAEKTDTLIERLDEIVGIKKRRYLFLGPSHSL</sequence>
<dbReference type="RefSeq" id="WP_132830973.1">
    <property type="nucleotide sequence ID" value="NZ_SMFP01000014.1"/>
</dbReference>
<dbReference type="EMBL" id="SMFP01000014">
    <property type="protein sequence ID" value="TDE35286.1"/>
    <property type="molecule type" value="Genomic_DNA"/>
</dbReference>
<proteinExistence type="predicted"/>
<comment type="caution">
    <text evidence="1">The sequence shown here is derived from an EMBL/GenBank/DDBJ whole genome shotgun (WGS) entry which is preliminary data.</text>
</comment>
<dbReference type="Proteomes" id="UP000294662">
    <property type="component" value="Unassembled WGS sequence"/>
</dbReference>
<accession>A0A4V2Z757</accession>
<evidence type="ECO:0000313" key="2">
    <source>
        <dbReference type="Proteomes" id="UP000294662"/>
    </source>
</evidence>